<dbReference type="AlphaFoldDB" id="A0AAD9JGP5"/>
<keyword evidence="3" id="KW-1185">Reference proteome</keyword>
<evidence type="ECO:0000256" key="1">
    <source>
        <dbReference type="SAM" id="MobiDB-lite"/>
    </source>
</evidence>
<comment type="caution">
    <text evidence="2">The sequence shown here is derived from an EMBL/GenBank/DDBJ whole genome shotgun (WGS) entry which is preliminary data.</text>
</comment>
<evidence type="ECO:0000313" key="2">
    <source>
        <dbReference type="EMBL" id="KAK2152838.1"/>
    </source>
</evidence>
<proteinExistence type="predicted"/>
<sequence>VSGGAWFSLDAINRRSHRLCCFATDFGITQRARTEPEDDGASPGHFVDSVLHDSRVSGSGR</sequence>
<dbReference type="Proteomes" id="UP001208570">
    <property type="component" value="Unassembled WGS sequence"/>
</dbReference>
<accession>A0AAD9JGP5</accession>
<reference evidence="2" key="1">
    <citation type="journal article" date="2023" name="Mol. Biol. Evol.">
        <title>Third-Generation Sequencing Reveals the Adaptive Role of the Epigenome in Three Deep-Sea Polychaetes.</title>
        <authorList>
            <person name="Perez M."/>
            <person name="Aroh O."/>
            <person name="Sun Y."/>
            <person name="Lan Y."/>
            <person name="Juniper S.K."/>
            <person name="Young C.R."/>
            <person name="Angers B."/>
            <person name="Qian P.Y."/>
        </authorList>
    </citation>
    <scope>NUCLEOTIDE SEQUENCE</scope>
    <source>
        <strain evidence="2">P08H-3</strain>
    </source>
</reference>
<protein>
    <submittedName>
        <fullName evidence="2">Uncharacterized protein</fullName>
    </submittedName>
</protein>
<evidence type="ECO:0000313" key="3">
    <source>
        <dbReference type="Proteomes" id="UP001208570"/>
    </source>
</evidence>
<feature type="non-terminal residue" evidence="2">
    <location>
        <position position="1"/>
    </location>
</feature>
<feature type="region of interest" description="Disordered" evidence="1">
    <location>
        <begin position="33"/>
        <end position="61"/>
    </location>
</feature>
<gene>
    <name evidence="2" type="ORF">LSH36_316g02014</name>
</gene>
<name>A0AAD9JGP5_9ANNE</name>
<dbReference type="EMBL" id="JAODUP010000316">
    <property type="protein sequence ID" value="KAK2152838.1"/>
    <property type="molecule type" value="Genomic_DNA"/>
</dbReference>
<organism evidence="2 3">
    <name type="scientific">Paralvinella palmiformis</name>
    <dbReference type="NCBI Taxonomy" id="53620"/>
    <lineage>
        <taxon>Eukaryota</taxon>
        <taxon>Metazoa</taxon>
        <taxon>Spiralia</taxon>
        <taxon>Lophotrochozoa</taxon>
        <taxon>Annelida</taxon>
        <taxon>Polychaeta</taxon>
        <taxon>Sedentaria</taxon>
        <taxon>Canalipalpata</taxon>
        <taxon>Terebellida</taxon>
        <taxon>Terebelliformia</taxon>
        <taxon>Alvinellidae</taxon>
        <taxon>Paralvinella</taxon>
    </lineage>
</organism>